<dbReference type="EMBL" id="BK014704">
    <property type="protein sequence ID" value="DAD68566.1"/>
    <property type="molecule type" value="Genomic_DNA"/>
</dbReference>
<protein>
    <submittedName>
        <fullName evidence="1">Integrin beta-2:CYSTEINE-RICH MODULE 3, beta-2 subunit, cell adhesion</fullName>
    </submittedName>
</protein>
<keyword evidence="1" id="KW-0401">Integrin</keyword>
<evidence type="ECO:0000313" key="1">
    <source>
        <dbReference type="EMBL" id="DAD68566.1"/>
    </source>
</evidence>
<proteinExistence type="predicted"/>
<dbReference type="GO" id="GO:0007229">
    <property type="term" value="P:integrin-mediated signaling pathway"/>
    <property type="evidence" value="ECO:0007669"/>
    <property type="project" value="UniProtKB-KW"/>
</dbReference>
<accession>A0A8S5LF48</accession>
<sequence length="34" mass="3703">MPVVVCGRCDCFGWSGGRVFDIVKNTIHACECSL</sequence>
<organism evidence="1">
    <name type="scientific">Siphoviridae sp. ct3CA7</name>
    <dbReference type="NCBI Taxonomy" id="2823561"/>
    <lineage>
        <taxon>Viruses</taxon>
        <taxon>Duplodnaviria</taxon>
        <taxon>Heunggongvirae</taxon>
        <taxon>Uroviricota</taxon>
        <taxon>Caudoviricetes</taxon>
    </lineage>
</organism>
<reference evidence="1" key="1">
    <citation type="journal article" date="2021" name="Proc. Natl. Acad. Sci. U.S.A.">
        <title>A Catalog of Tens of Thousands of Viruses from Human Metagenomes Reveals Hidden Associations with Chronic Diseases.</title>
        <authorList>
            <person name="Tisza M.J."/>
            <person name="Buck C.B."/>
        </authorList>
    </citation>
    <scope>NUCLEOTIDE SEQUENCE</scope>
    <source>
        <strain evidence="1">Ct3CA7</strain>
    </source>
</reference>
<name>A0A8S5LF48_9CAUD</name>